<evidence type="ECO:0000259" key="4">
    <source>
        <dbReference type="PROSITE" id="PS01124"/>
    </source>
</evidence>
<dbReference type="Pfam" id="PF12833">
    <property type="entry name" value="HTH_18"/>
    <property type="match status" value="1"/>
</dbReference>
<dbReference type="InterPro" id="IPR018060">
    <property type="entry name" value="HTH_AraC"/>
</dbReference>
<keyword evidence="3" id="KW-0804">Transcription</keyword>
<dbReference type="PANTHER" id="PTHR46796">
    <property type="entry name" value="HTH-TYPE TRANSCRIPTIONAL ACTIVATOR RHAS-RELATED"/>
    <property type="match status" value="1"/>
</dbReference>
<dbReference type="KEGG" id="nfr:ERS450000_05548"/>
<geneLocation type="plasmid" evidence="5">
    <name>2</name>
</geneLocation>
<name>A0A0H5PM56_NOCFR</name>
<dbReference type="InterPro" id="IPR050204">
    <property type="entry name" value="AraC_XylS_family_regulators"/>
</dbReference>
<dbReference type="PROSITE" id="PS00041">
    <property type="entry name" value="HTH_ARAC_FAMILY_1"/>
    <property type="match status" value="1"/>
</dbReference>
<evidence type="ECO:0000256" key="1">
    <source>
        <dbReference type="ARBA" id="ARBA00023015"/>
    </source>
</evidence>
<dbReference type="GeneID" id="61134994"/>
<evidence type="ECO:0000313" key="5">
    <source>
        <dbReference type="EMBL" id="CRY83551.1"/>
    </source>
</evidence>
<dbReference type="Proteomes" id="UP000057820">
    <property type="component" value="Plasmid 2"/>
</dbReference>
<dbReference type="InterPro" id="IPR009057">
    <property type="entry name" value="Homeodomain-like_sf"/>
</dbReference>
<keyword evidence="2" id="KW-0238">DNA-binding</keyword>
<dbReference type="EMBL" id="LN868939">
    <property type="protein sequence ID" value="CRY83551.1"/>
    <property type="molecule type" value="Genomic_DNA"/>
</dbReference>
<dbReference type="RefSeq" id="WP_011210901.1">
    <property type="nucleotide sequence ID" value="NZ_CAACYE020000001.1"/>
</dbReference>
<proteinExistence type="predicted"/>
<dbReference type="InterPro" id="IPR035418">
    <property type="entry name" value="AraC-bd_2"/>
</dbReference>
<keyword evidence="1" id="KW-0805">Transcription regulation</keyword>
<organism evidence="5 6">
    <name type="scientific">Nocardia farcinica</name>
    <dbReference type="NCBI Taxonomy" id="37329"/>
    <lineage>
        <taxon>Bacteria</taxon>
        <taxon>Bacillati</taxon>
        <taxon>Actinomycetota</taxon>
        <taxon>Actinomycetes</taxon>
        <taxon>Mycobacteriales</taxon>
        <taxon>Nocardiaceae</taxon>
        <taxon>Nocardia</taxon>
    </lineage>
</organism>
<dbReference type="Pfam" id="PF14525">
    <property type="entry name" value="AraC_binding_2"/>
    <property type="match status" value="1"/>
</dbReference>
<keyword evidence="5" id="KW-0614">Plasmid</keyword>
<dbReference type="PROSITE" id="PS01124">
    <property type="entry name" value="HTH_ARAC_FAMILY_2"/>
    <property type="match status" value="1"/>
</dbReference>
<accession>A0A0H5PM56</accession>
<dbReference type="GO" id="GO:0043565">
    <property type="term" value="F:sequence-specific DNA binding"/>
    <property type="evidence" value="ECO:0007669"/>
    <property type="project" value="InterPro"/>
</dbReference>
<reference evidence="6" key="1">
    <citation type="submission" date="2015-03" db="EMBL/GenBank/DDBJ databases">
        <authorList>
            <consortium name="Pathogen Informatics"/>
        </authorList>
    </citation>
    <scope>NUCLEOTIDE SEQUENCE [LARGE SCALE GENOMIC DNA]</scope>
    <source>
        <strain evidence="6">NCTC11134</strain>
        <plasmid evidence="6">2</plasmid>
    </source>
</reference>
<feature type="domain" description="HTH araC/xylS-type" evidence="4">
    <location>
        <begin position="211"/>
        <end position="311"/>
    </location>
</feature>
<evidence type="ECO:0000313" key="6">
    <source>
        <dbReference type="Proteomes" id="UP000057820"/>
    </source>
</evidence>
<dbReference type="InterPro" id="IPR018062">
    <property type="entry name" value="HTH_AraC-typ_CS"/>
</dbReference>
<evidence type="ECO:0000256" key="2">
    <source>
        <dbReference type="ARBA" id="ARBA00023125"/>
    </source>
</evidence>
<dbReference type="SUPFAM" id="SSF46689">
    <property type="entry name" value="Homeodomain-like"/>
    <property type="match status" value="2"/>
</dbReference>
<dbReference type="OMA" id="TYSEDCE"/>
<dbReference type="Gene3D" id="1.10.10.60">
    <property type="entry name" value="Homeodomain-like"/>
    <property type="match status" value="1"/>
</dbReference>
<dbReference type="GO" id="GO:0003700">
    <property type="term" value="F:DNA-binding transcription factor activity"/>
    <property type="evidence" value="ECO:0007669"/>
    <property type="project" value="InterPro"/>
</dbReference>
<sequence>MQSTTAQHPPQDWDDACAAVSRAYFPHVLTPLRRGSRADGLTVDNVDFGPLRIAEIGWGADVSVSSEHPGAYAVNIPVGGLLESRNPAASVVSTPGLATVNPPDTPTVITRWTSSCSIVGVKIDRDYLHREIARLLRRPDVRLPAQFQVREAAGADWLRMVRAAYHEAGCGGALWRNPVVAEQLSGMLTSALVLAAVPDLDARPVRPRIVTRVTDAVHADPARAWTPADLAEIAGVSIRRLQEGFREYVGMTPREFVADVRLERVRAELLNPRELTGVTDIALKWGFTHTGRFAAAYRRKYGEPPSATLRG</sequence>
<dbReference type="SMART" id="SM00342">
    <property type="entry name" value="HTH_ARAC"/>
    <property type="match status" value="1"/>
</dbReference>
<gene>
    <name evidence="5" type="ORF">ERS450000_05548</name>
</gene>
<dbReference type="PANTHER" id="PTHR46796:SF12">
    <property type="entry name" value="HTH-TYPE DNA-BINDING TRANSCRIPTIONAL ACTIVATOR EUTR"/>
    <property type="match status" value="1"/>
</dbReference>
<dbReference type="AlphaFoldDB" id="A0A0H5PM56"/>
<evidence type="ECO:0000256" key="3">
    <source>
        <dbReference type="ARBA" id="ARBA00023163"/>
    </source>
</evidence>
<protein>
    <submittedName>
        <fullName evidence="5">Transcriptional regulator EutR</fullName>
    </submittedName>
</protein>